<evidence type="ECO:0000259" key="6">
    <source>
        <dbReference type="Pfam" id="PF02656"/>
    </source>
</evidence>
<evidence type="ECO:0000313" key="8">
    <source>
        <dbReference type="Proteomes" id="UP001268542"/>
    </source>
</evidence>
<keyword evidence="4 5" id="KW-0472">Membrane</keyword>
<dbReference type="InterPro" id="IPR003807">
    <property type="entry name" value="DUF202"/>
</dbReference>
<name>A0ABU3PUF3_9ACTN</name>
<evidence type="ECO:0000313" key="7">
    <source>
        <dbReference type="EMBL" id="MDT9592799.1"/>
    </source>
</evidence>
<comment type="caution">
    <text evidence="7">The sequence shown here is derived from an EMBL/GenBank/DDBJ whole genome shotgun (WGS) entry which is preliminary data.</text>
</comment>
<feature type="transmembrane region" description="Helical" evidence="5">
    <location>
        <begin position="52"/>
        <end position="74"/>
    </location>
</feature>
<evidence type="ECO:0000256" key="1">
    <source>
        <dbReference type="ARBA" id="ARBA00004127"/>
    </source>
</evidence>
<dbReference type="RefSeq" id="WP_315732233.1">
    <property type="nucleotide sequence ID" value="NZ_JAVYII010000003.1"/>
</dbReference>
<feature type="transmembrane region" description="Helical" evidence="5">
    <location>
        <begin position="94"/>
        <end position="117"/>
    </location>
</feature>
<keyword evidence="8" id="KW-1185">Reference proteome</keyword>
<organism evidence="7 8">
    <name type="scientific">Nocardioides imazamoxiresistens</name>
    <dbReference type="NCBI Taxonomy" id="3231893"/>
    <lineage>
        <taxon>Bacteria</taxon>
        <taxon>Bacillati</taxon>
        <taxon>Actinomycetota</taxon>
        <taxon>Actinomycetes</taxon>
        <taxon>Propionibacteriales</taxon>
        <taxon>Nocardioidaceae</taxon>
        <taxon>Nocardioides</taxon>
    </lineage>
</organism>
<comment type="subcellular location">
    <subcellularLocation>
        <location evidence="1">Endomembrane system</location>
        <topology evidence="1">Multi-pass membrane protein</topology>
    </subcellularLocation>
</comment>
<keyword evidence="2 5" id="KW-0812">Transmembrane</keyword>
<evidence type="ECO:0000256" key="4">
    <source>
        <dbReference type="ARBA" id="ARBA00023136"/>
    </source>
</evidence>
<dbReference type="EMBL" id="JAVYII010000003">
    <property type="protein sequence ID" value="MDT9592799.1"/>
    <property type="molecule type" value="Genomic_DNA"/>
</dbReference>
<evidence type="ECO:0000256" key="5">
    <source>
        <dbReference type="SAM" id="Phobius"/>
    </source>
</evidence>
<sequence length="121" mass="12674">MRPPGGPLVDYAVPNDRGAQAERTTMAWVRTALALEAVAVLAARALQLRASGLVLALVASFGVAVFVLFSLRRLHGRRTRQMTDRHDGPARPRAGAPVVVSLSVVALCGAAAALLVVDGPR</sequence>
<evidence type="ECO:0000256" key="2">
    <source>
        <dbReference type="ARBA" id="ARBA00022692"/>
    </source>
</evidence>
<keyword evidence="3 5" id="KW-1133">Transmembrane helix</keyword>
<dbReference type="Proteomes" id="UP001268542">
    <property type="component" value="Unassembled WGS sequence"/>
</dbReference>
<accession>A0ABU3PUF3</accession>
<reference evidence="7 8" key="1">
    <citation type="submission" date="2023-08" db="EMBL/GenBank/DDBJ databases">
        <title>Nocardioides seae sp. nov., a bacterium isolated from a soil.</title>
        <authorList>
            <person name="Wang X."/>
        </authorList>
    </citation>
    <scope>NUCLEOTIDE SEQUENCE [LARGE SCALE GENOMIC DNA]</scope>
    <source>
        <strain evidence="7 8">YZH12</strain>
    </source>
</reference>
<dbReference type="Pfam" id="PF02656">
    <property type="entry name" value="DUF202"/>
    <property type="match status" value="1"/>
</dbReference>
<evidence type="ECO:0000256" key="3">
    <source>
        <dbReference type="ARBA" id="ARBA00022989"/>
    </source>
</evidence>
<feature type="domain" description="DUF202" evidence="6">
    <location>
        <begin position="17"/>
        <end position="78"/>
    </location>
</feature>
<protein>
    <submittedName>
        <fullName evidence="7">DUF202 domain-containing protein</fullName>
    </submittedName>
</protein>
<proteinExistence type="predicted"/>
<gene>
    <name evidence="7" type="ORF">RDV89_06955</name>
</gene>